<dbReference type="InterPro" id="IPR036412">
    <property type="entry name" value="HAD-like_sf"/>
</dbReference>
<keyword evidence="4" id="KW-0460">Magnesium</keyword>
<evidence type="ECO:0000256" key="5">
    <source>
        <dbReference type="SAM" id="MobiDB-lite"/>
    </source>
</evidence>
<dbReference type="GeneID" id="79314532"/>
<keyword evidence="3 4" id="KW-0378">Hydrolase</keyword>
<evidence type="ECO:0000313" key="6">
    <source>
        <dbReference type="EMBL" id="MFC7315562.1"/>
    </source>
</evidence>
<protein>
    <recommendedName>
        <fullName evidence="4">Trehalose 6-phosphate phosphatase</fullName>
        <ecNumber evidence="4">3.1.3.12</ecNumber>
    </recommendedName>
</protein>
<evidence type="ECO:0000313" key="7">
    <source>
        <dbReference type="Proteomes" id="UP001596547"/>
    </source>
</evidence>
<evidence type="ECO:0000256" key="3">
    <source>
        <dbReference type="ARBA" id="ARBA00022801"/>
    </source>
</evidence>
<dbReference type="NCBIfam" id="TIGR00685">
    <property type="entry name" value="T6PP"/>
    <property type="match status" value="1"/>
</dbReference>
<dbReference type="InterPro" id="IPR044651">
    <property type="entry name" value="OTSB-like"/>
</dbReference>
<dbReference type="InterPro" id="IPR023214">
    <property type="entry name" value="HAD_sf"/>
</dbReference>
<dbReference type="GO" id="GO:0004805">
    <property type="term" value="F:trehalose-phosphatase activity"/>
    <property type="evidence" value="ECO:0007669"/>
    <property type="project" value="UniProtKB-EC"/>
</dbReference>
<sequence>MTTDEWLSAGESRSASDPESESEAEAESGAGVPSLWSISDAVADRLADAEGLLVCLDFDGTLAPIVPRPEEAAIPAATRKRIRALNALDGVQVAVVSGRALTDVRERVGLDGLVYAGNHGLELERGGDLTVHPLASASRPALRRACRAIHARLGTIPGCRVEDKGVTATVHYRDAADAAVPAIEEVVSTVAGAESLRVTDGKAVFEIRPRIPWGKGRIVSLLAAEVGGGWLPIYVGDDTSDEDAFGVLADGVGIGVVVGSPSATAAAARLDDPDDVATFVGWLTARWADRPVEVIDAEGKRP</sequence>
<comment type="caution">
    <text evidence="6">The sequence shown here is derived from an EMBL/GenBank/DDBJ whole genome shotgun (WGS) entry which is preliminary data.</text>
</comment>
<dbReference type="Proteomes" id="UP001596547">
    <property type="component" value="Unassembled WGS sequence"/>
</dbReference>
<dbReference type="GO" id="GO:0046872">
    <property type="term" value="F:metal ion binding"/>
    <property type="evidence" value="ECO:0007669"/>
    <property type="project" value="UniProtKB-KW"/>
</dbReference>
<dbReference type="InterPro" id="IPR006379">
    <property type="entry name" value="HAD-SF_hydro_IIB"/>
</dbReference>
<keyword evidence="4" id="KW-0479">Metal-binding</keyword>
<dbReference type="EMBL" id="JBHTBF010000001">
    <property type="protein sequence ID" value="MFC7315562.1"/>
    <property type="molecule type" value="Genomic_DNA"/>
</dbReference>
<comment type="function">
    <text evidence="4">Removes the phosphate from trehalose 6-phosphate to produce free trehalose.</text>
</comment>
<accession>A0ABD6A5J9</accession>
<dbReference type="InterPro" id="IPR003337">
    <property type="entry name" value="Trehalose_PPase"/>
</dbReference>
<dbReference type="Gene3D" id="3.40.50.1000">
    <property type="entry name" value="HAD superfamily/HAD-like"/>
    <property type="match status" value="1"/>
</dbReference>
<gene>
    <name evidence="6" type="primary">otsB</name>
    <name evidence="6" type="ORF">ACFQPE_01965</name>
</gene>
<comment type="cofactor">
    <cofactor evidence="4">
        <name>Mg(2+)</name>
        <dbReference type="ChEBI" id="CHEBI:18420"/>
    </cofactor>
</comment>
<dbReference type="Gene3D" id="3.30.70.1020">
    <property type="entry name" value="Trehalose-6-phosphate phosphatase related protein, domain 2"/>
    <property type="match status" value="1"/>
</dbReference>
<dbReference type="AlphaFoldDB" id="A0ABD6A5J9"/>
<comment type="catalytic activity">
    <reaction evidence="4">
        <text>alpha,alpha-trehalose 6-phosphate + H2O = alpha,alpha-trehalose + phosphate</text>
        <dbReference type="Rhea" id="RHEA:23420"/>
        <dbReference type="ChEBI" id="CHEBI:15377"/>
        <dbReference type="ChEBI" id="CHEBI:16551"/>
        <dbReference type="ChEBI" id="CHEBI:43474"/>
        <dbReference type="ChEBI" id="CHEBI:58429"/>
        <dbReference type="EC" id="3.1.3.12"/>
    </reaction>
</comment>
<dbReference type="PANTHER" id="PTHR43768:SF3">
    <property type="entry name" value="TREHALOSE 6-PHOSPHATE PHOSPHATASE"/>
    <property type="match status" value="1"/>
</dbReference>
<dbReference type="PANTHER" id="PTHR43768">
    <property type="entry name" value="TREHALOSE 6-PHOSPHATE PHOSPHATASE"/>
    <property type="match status" value="1"/>
</dbReference>
<comment type="similarity">
    <text evidence="2 4">Belongs to the trehalose phosphatase family.</text>
</comment>
<reference evidence="6 7" key="1">
    <citation type="journal article" date="2019" name="Int. J. Syst. Evol. Microbiol.">
        <title>The Global Catalogue of Microorganisms (GCM) 10K type strain sequencing project: providing services to taxonomists for standard genome sequencing and annotation.</title>
        <authorList>
            <consortium name="The Broad Institute Genomics Platform"/>
            <consortium name="The Broad Institute Genome Sequencing Center for Infectious Disease"/>
            <person name="Wu L."/>
            <person name="Ma J."/>
        </authorList>
    </citation>
    <scope>NUCLEOTIDE SEQUENCE [LARGE SCALE GENOMIC DNA]</scope>
    <source>
        <strain evidence="6 7">PSR21</strain>
    </source>
</reference>
<name>A0ABD6A5J9_9EURY</name>
<dbReference type="SUPFAM" id="SSF56784">
    <property type="entry name" value="HAD-like"/>
    <property type="match status" value="1"/>
</dbReference>
<dbReference type="Pfam" id="PF02358">
    <property type="entry name" value="Trehalose_PPase"/>
    <property type="match status" value="1"/>
</dbReference>
<comment type="pathway">
    <text evidence="1 4">Glycan biosynthesis; trehalose biosynthesis.</text>
</comment>
<dbReference type="EC" id="3.1.3.12" evidence="4"/>
<evidence type="ECO:0000256" key="4">
    <source>
        <dbReference type="RuleBase" id="RU361117"/>
    </source>
</evidence>
<feature type="region of interest" description="Disordered" evidence="5">
    <location>
        <begin position="1"/>
        <end position="30"/>
    </location>
</feature>
<evidence type="ECO:0000256" key="2">
    <source>
        <dbReference type="ARBA" id="ARBA00008770"/>
    </source>
</evidence>
<proteinExistence type="inferred from homology"/>
<evidence type="ECO:0000256" key="1">
    <source>
        <dbReference type="ARBA" id="ARBA00005199"/>
    </source>
</evidence>
<dbReference type="NCBIfam" id="TIGR01484">
    <property type="entry name" value="HAD-SF-IIB"/>
    <property type="match status" value="1"/>
</dbReference>
<keyword evidence="7" id="KW-1185">Reference proteome</keyword>
<organism evidence="6 7">
    <name type="scientific">Halomarina halobia</name>
    <dbReference type="NCBI Taxonomy" id="3033386"/>
    <lineage>
        <taxon>Archaea</taxon>
        <taxon>Methanobacteriati</taxon>
        <taxon>Methanobacteriota</taxon>
        <taxon>Stenosarchaea group</taxon>
        <taxon>Halobacteria</taxon>
        <taxon>Halobacteriales</taxon>
        <taxon>Natronomonadaceae</taxon>
        <taxon>Halomarina</taxon>
    </lineage>
</organism>
<dbReference type="RefSeq" id="WP_276304965.1">
    <property type="nucleotide sequence ID" value="NZ_CP119992.1"/>
</dbReference>